<feature type="compositionally biased region" description="Polar residues" evidence="1">
    <location>
        <begin position="7"/>
        <end position="22"/>
    </location>
</feature>
<dbReference type="VEuPathDB" id="TriTrypDB:BSAL_09665"/>
<gene>
    <name evidence="2" type="ORF">BSAL_09665</name>
</gene>
<evidence type="ECO:0000256" key="1">
    <source>
        <dbReference type="SAM" id="MobiDB-lite"/>
    </source>
</evidence>
<protein>
    <recommendedName>
        <fullName evidence="4">Sfi1 spindle body domain-containing protein</fullName>
    </recommendedName>
</protein>
<organism evidence="2 3">
    <name type="scientific">Bodo saltans</name>
    <name type="common">Flagellated protozoan</name>
    <dbReference type="NCBI Taxonomy" id="75058"/>
    <lineage>
        <taxon>Eukaryota</taxon>
        <taxon>Discoba</taxon>
        <taxon>Euglenozoa</taxon>
        <taxon>Kinetoplastea</taxon>
        <taxon>Metakinetoplastina</taxon>
        <taxon>Eubodonida</taxon>
        <taxon>Bodonidae</taxon>
        <taxon>Bodo</taxon>
    </lineage>
</organism>
<dbReference type="Proteomes" id="UP000051952">
    <property type="component" value="Unassembled WGS sequence"/>
</dbReference>
<accession>A0A0S4JEE0</accession>
<feature type="compositionally biased region" description="Polar residues" evidence="1">
    <location>
        <begin position="664"/>
        <end position="678"/>
    </location>
</feature>
<name>A0A0S4JEE0_BODSA</name>
<feature type="region of interest" description="Disordered" evidence="1">
    <location>
        <begin position="582"/>
        <end position="603"/>
    </location>
</feature>
<feature type="compositionally biased region" description="Polar residues" evidence="1">
    <location>
        <begin position="591"/>
        <end position="603"/>
    </location>
</feature>
<feature type="compositionally biased region" description="Low complexity" evidence="1">
    <location>
        <begin position="63"/>
        <end position="84"/>
    </location>
</feature>
<reference evidence="3" key="1">
    <citation type="submission" date="2015-09" db="EMBL/GenBank/DDBJ databases">
        <authorList>
            <consortium name="Pathogen Informatics"/>
        </authorList>
    </citation>
    <scope>NUCLEOTIDE SEQUENCE [LARGE SCALE GENOMIC DNA]</scope>
    <source>
        <strain evidence="3">Lake Konstanz</strain>
    </source>
</reference>
<feature type="region of interest" description="Disordered" evidence="1">
    <location>
        <begin position="59"/>
        <end position="96"/>
    </location>
</feature>
<feature type="region of interest" description="Disordered" evidence="1">
    <location>
        <begin position="643"/>
        <end position="683"/>
    </location>
</feature>
<keyword evidence="3" id="KW-1185">Reference proteome</keyword>
<evidence type="ECO:0000313" key="3">
    <source>
        <dbReference type="Proteomes" id="UP000051952"/>
    </source>
</evidence>
<dbReference type="AlphaFoldDB" id="A0A0S4JEE0"/>
<evidence type="ECO:0000313" key="2">
    <source>
        <dbReference type="EMBL" id="CUG87344.1"/>
    </source>
</evidence>
<proteinExistence type="predicted"/>
<evidence type="ECO:0008006" key="4">
    <source>
        <dbReference type="Google" id="ProtNLM"/>
    </source>
</evidence>
<feature type="compositionally biased region" description="Low complexity" evidence="1">
    <location>
        <begin position="651"/>
        <end position="663"/>
    </location>
</feature>
<sequence length="703" mass="78969">MERLSLVATSLPSRQPTSSGVNSPSYSLLAESEALLRESDLPNPFLARPLFTATNLANRRRQPPASAAAAPPPTQTVASSTSPVRGRQREEDEPVTTTIFPRVKVATFPALVVQAEHQLRADRHELVQQAQTALQTSSQAAEPSSVSLDDEDLEIMKSLHTAAVGLASGQSGVREATKRLMIVCREQQEEIDALARKQSEATVTTSQFVSTCHELEERCRTTALRVEGCATQVNRIELDVSSALAESKASLRRVLSRVIKTTLMANTQAASVLSSSTHRQLLQRYWLSWATFQSRRKIAHMLLMRTTRGSMHIIFHSWSRLFVQKRRELRKRHELLTSKTQQRVAAQVLSKWRGFIARRASQRRACEALITSTTRGSRQVSFSKWRRFTVQAQKQDVLFNGLATLLYGCERGHARWRLTVWLRFHQYCKVQRRNYRLSSLLASNTEKSFRSFVFRSWMRAALQLSARKHLSSTMAVSTRKFFVLRFFKRWEEHRRERWMDRRILARVAPIQVSLDLALATAARNGELVSELLERQIALEAQLLQLAATKVSIRQLRPEAFRGSLIDLENANASPAKVVEHLADESIGRPPRNTSQSRDTQHDTGITLRSVTTALTTPSQQQQQQHFDTSAVLNGDAPAALTSLSQQHQHRVVVQSTSGGVSSTPHTQLQSQLHSTSPGSHDPLLSLAQHYGVATPPIKRRALP</sequence>
<feature type="region of interest" description="Disordered" evidence="1">
    <location>
        <begin position="1"/>
        <end position="26"/>
    </location>
</feature>
<dbReference type="EMBL" id="CYKH01001500">
    <property type="protein sequence ID" value="CUG87344.1"/>
    <property type="molecule type" value="Genomic_DNA"/>
</dbReference>